<proteinExistence type="predicted"/>
<dbReference type="AlphaFoldDB" id="A0A1B9IUJ1"/>
<accession>A0A1B9IUJ1</accession>
<name>A0A1B9IUJ1_9TREE</name>
<dbReference type="InterPro" id="IPR050832">
    <property type="entry name" value="Bact_Acetyltransf"/>
</dbReference>
<dbReference type="InterPro" id="IPR000182">
    <property type="entry name" value="GNAT_dom"/>
</dbReference>
<dbReference type="Gene3D" id="3.40.630.30">
    <property type="match status" value="1"/>
</dbReference>
<evidence type="ECO:0000256" key="2">
    <source>
        <dbReference type="ARBA" id="ARBA00023315"/>
    </source>
</evidence>
<dbReference type="PANTHER" id="PTHR43877">
    <property type="entry name" value="AMINOALKYLPHOSPHONATE N-ACETYLTRANSFERASE-RELATED-RELATED"/>
    <property type="match status" value="1"/>
</dbReference>
<dbReference type="Proteomes" id="UP000092583">
    <property type="component" value="Unassembled WGS sequence"/>
</dbReference>
<feature type="domain" description="N-acetyltransferase" evidence="3">
    <location>
        <begin position="21"/>
        <end position="204"/>
    </location>
</feature>
<dbReference type="PROSITE" id="PS51186">
    <property type="entry name" value="GNAT"/>
    <property type="match status" value="1"/>
</dbReference>
<reference evidence="4 5" key="1">
    <citation type="submission" date="2013-07" db="EMBL/GenBank/DDBJ databases">
        <title>The Genome Sequence of Kwoniella mangroviensis CBS10435.</title>
        <authorList>
            <consortium name="The Broad Institute Genome Sequencing Platform"/>
            <person name="Cuomo C."/>
            <person name="Litvintseva A."/>
            <person name="Chen Y."/>
            <person name="Heitman J."/>
            <person name="Sun S."/>
            <person name="Springer D."/>
            <person name="Dromer F."/>
            <person name="Young S.K."/>
            <person name="Zeng Q."/>
            <person name="Gargeya S."/>
            <person name="Fitzgerald M."/>
            <person name="Abouelleil A."/>
            <person name="Alvarado L."/>
            <person name="Berlin A.M."/>
            <person name="Chapman S.B."/>
            <person name="Dewar J."/>
            <person name="Goldberg J."/>
            <person name="Griggs A."/>
            <person name="Gujja S."/>
            <person name="Hansen M."/>
            <person name="Howarth C."/>
            <person name="Imamovic A."/>
            <person name="Larimer J."/>
            <person name="McCowan C."/>
            <person name="Murphy C."/>
            <person name="Pearson M."/>
            <person name="Priest M."/>
            <person name="Roberts A."/>
            <person name="Saif S."/>
            <person name="Shea T."/>
            <person name="Sykes S."/>
            <person name="Wortman J."/>
            <person name="Nusbaum C."/>
            <person name="Birren B."/>
        </authorList>
    </citation>
    <scope>NUCLEOTIDE SEQUENCE [LARGE SCALE GENOMIC DNA]</scope>
    <source>
        <strain evidence="4 5">CBS 10435</strain>
    </source>
</reference>
<evidence type="ECO:0000313" key="5">
    <source>
        <dbReference type="Proteomes" id="UP000092583"/>
    </source>
</evidence>
<dbReference type="OrthoDB" id="9975416at2759"/>
<dbReference type="Pfam" id="PF00583">
    <property type="entry name" value="Acetyltransf_1"/>
    <property type="match status" value="1"/>
</dbReference>
<evidence type="ECO:0000259" key="3">
    <source>
        <dbReference type="PROSITE" id="PS51186"/>
    </source>
</evidence>
<evidence type="ECO:0000256" key="1">
    <source>
        <dbReference type="ARBA" id="ARBA00022679"/>
    </source>
</evidence>
<reference evidence="5" key="2">
    <citation type="submission" date="2013-12" db="EMBL/GenBank/DDBJ databases">
        <title>Evolution of pathogenesis and genome organization in the Tremellales.</title>
        <authorList>
            <person name="Cuomo C."/>
            <person name="Litvintseva A."/>
            <person name="Heitman J."/>
            <person name="Chen Y."/>
            <person name="Sun S."/>
            <person name="Springer D."/>
            <person name="Dromer F."/>
            <person name="Young S."/>
            <person name="Zeng Q."/>
            <person name="Chapman S."/>
            <person name="Gujja S."/>
            <person name="Saif S."/>
            <person name="Birren B."/>
        </authorList>
    </citation>
    <scope>NUCLEOTIDE SEQUENCE [LARGE SCALE GENOMIC DNA]</scope>
    <source>
        <strain evidence="5">CBS 10435</strain>
    </source>
</reference>
<dbReference type="PANTHER" id="PTHR43877:SF2">
    <property type="entry name" value="AMINOALKYLPHOSPHONATE N-ACETYLTRANSFERASE-RELATED"/>
    <property type="match status" value="1"/>
</dbReference>
<dbReference type="EMBL" id="KI669461">
    <property type="protein sequence ID" value="OCF59208.1"/>
    <property type="molecule type" value="Genomic_DNA"/>
</dbReference>
<dbReference type="STRING" id="1331196.A0A1B9IUJ1"/>
<organism evidence="4 5">
    <name type="scientific">Kwoniella mangroviensis CBS 10435</name>
    <dbReference type="NCBI Taxonomy" id="1331196"/>
    <lineage>
        <taxon>Eukaryota</taxon>
        <taxon>Fungi</taxon>
        <taxon>Dikarya</taxon>
        <taxon>Basidiomycota</taxon>
        <taxon>Agaricomycotina</taxon>
        <taxon>Tremellomycetes</taxon>
        <taxon>Tremellales</taxon>
        <taxon>Cryptococcaceae</taxon>
        <taxon>Kwoniella</taxon>
    </lineage>
</organism>
<evidence type="ECO:0000313" key="4">
    <source>
        <dbReference type="EMBL" id="OCF59208.1"/>
    </source>
</evidence>
<dbReference type="GO" id="GO:0016747">
    <property type="term" value="F:acyltransferase activity, transferring groups other than amino-acyl groups"/>
    <property type="evidence" value="ECO:0007669"/>
    <property type="project" value="InterPro"/>
</dbReference>
<keyword evidence="1" id="KW-0808">Transferase</keyword>
<keyword evidence="5" id="KW-1185">Reference proteome</keyword>
<sequence length="205" mass="23392">MTFPTPNPSSSSNSRPCSIPRTFRIGQPSDAASFSNLLKEVFTKTFSHDLPNEDLQEYLSNTLSNQQIEREIRDDDSIWILAVSVPVSIRSSTQKEEDEMLLGVIQLRLKSIKDCLTLTSSPIELHRIYLSTQTHGKGLSQSILHHAEEISRARGYSSIWLEVYSKHPQGIKFYEKSGFRKCGERIFKVGDEEQVDWVMEKSLIE</sequence>
<protein>
    <recommendedName>
        <fullName evidence="3">N-acetyltransferase domain-containing protein</fullName>
    </recommendedName>
</protein>
<gene>
    <name evidence="4" type="ORF">L486_03710</name>
</gene>
<dbReference type="InterPro" id="IPR016181">
    <property type="entry name" value="Acyl_CoA_acyltransferase"/>
</dbReference>
<dbReference type="CDD" id="cd04301">
    <property type="entry name" value="NAT_SF"/>
    <property type="match status" value="1"/>
</dbReference>
<keyword evidence="2" id="KW-0012">Acyltransferase</keyword>
<dbReference type="SUPFAM" id="SSF55729">
    <property type="entry name" value="Acyl-CoA N-acyltransferases (Nat)"/>
    <property type="match status" value="1"/>
</dbReference>